<dbReference type="AlphaFoldDB" id="A0A5C1AFN0"/>
<dbReference type="EMBL" id="CP042425">
    <property type="protein sequence ID" value="QEL16937.1"/>
    <property type="molecule type" value="Genomic_DNA"/>
</dbReference>
<protein>
    <submittedName>
        <fullName evidence="1">Uncharacterized protein</fullName>
    </submittedName>
</protein>
<organism evidence="1 2">
    <name type="scientific">Limnoglobus roseus</name>
    <dbReference type="NCBI Taxonomy" id="2598579"/>
    <lineage>
        <taxon>Bacteria</taxon>
        <taxon>Pseudomonadati</taxon>
        <taxon>Planctomycetota</taxon>
        <taxon>Planctomycetia</taxon>
        <taxon>Gemmatales</taxon>
        <taxon>Gemmataceae</taxon>
        <taxon>Limnoglobus</taxon>
    </lineage>
</organism>
<gene>
    <name evidence="1" type="ORF">PX52LOC_03913</name>
</gene>
<accession>A0A5C1AFN0</accession>
<reference evidence="2" key="1">
    <citation type="submission" date="2019-08" db="EMBL/GenBank/DDBJ databases">
        <title>Limnoglobus roseus gen. nov., sp. nov., a novel freshwater planctomycete with a giant genome from the family Gemmataceae.</title>
        <authorList>
            <person name="Kulichevskaya I.S."/>
            <person name="Naumoff D.G."/>
            <person name="Miroshnikov K."/>
            <person name="Ivanova A."/>
            <person name="Philippov D.A."/>
            <person name="Hakobyan A."/>
            <person name="Rijpstra I.C."/>
            <person name="Sinninghe Damste J.S."/>
            <person name="Liesack W."/>
            <person name="Dedysh S.N."/>
        </authorList>
    </citation>
    <scope>NUCLEOTIDE SEQUENCE [LARGE SCALE GENOMIC DNA]</scope>
    <source>
        <strain evidence="2">PX52</strain>
    </source>
</reference>
<proteinExistence type="predicted"/>
<keyword evidence="2" id="KW-1185">Reference proteome</keyword>
<dbReference type="Proteomes" id="UP000324974">
    <property type="component" value="Chromosome"/>
</dbReference>
<evidence type="ECO:0000313" key="1">
    <source>
        <dbReference type="EMBL" id="QEL16937.1"/>
    </source>
</evidence>
<sequence length="159" mass="17810">MEGIGPIEGEEQLVAVFGYWPTFHDAEVLWLRLDRRSGGEASYGPTLEALVHAFEMTDEVGPDGYYGQRFHVLVHLQFREVVKLRLDGFNHQNALHGLDFTDLRDRQMERVKWAVRFNSAFGVDASFECFAVEVLSVVPCGNAGEAINAEPPASNLDRA</sequence>
<dbReference type="Pfam" id="PF15594">
    <property type="entry name" value="Imm50"/>
    <property type="match status" value="1"/>
</dbReference>
<name>A0A5C1AFN0_9BACT</name>
<dbReference type="RefSeq" id="WP_168219096.1">
    <property type="nucleotide sequence ID" value="NZ_CP042425.1"/>
</dbReference>
<dbReference type="KEGG" id="lrs:PX52LOC_03913"/>
<dbReference type="InterPro" id="IPR028957">
    <property type="entry name" value="Imm50"/>
</dbReference>
<evidence type="ECO:0000313" key="2">
    <source>
        <dbReference type="Proteomes" id="UP000324974"/>
    </source>
</evidence>